<name>A0A1H4ATY3_9GAMM</name>
<dbReference type="AlphaFoldDB" id="A0A1H4ATY3"/>
<organism evidence="2 3">
    <name type="scientific">Thiothrix caldifontis</name>
    <dbReference type="NCBI Taxonomy" id="525918"/>
    <lineage>
        <taxon>Bacteria</taxon>
        <taxon>Pseudomonadati</taxon>
        <taxon>Pseudomonadota</taxon>
        <taxon>Gammaproteobacteria</taxon>
        <taxon>Thiotrichales</taxon>
        <taxon>Thiotrichaceae</taxon>
        <taxon>Thiothrix</taxon>
    </lineage>
</organism>
<proteinExistence type="predicted"/>
<reference evidence="2 3" key="1">
    <citation type="submission" date="2016-10" db="EMBL/GenBank/DDBJ databases">
        <authorList>
            <person name="de Groot N.N."/>
        </authorList>
    </citation>
    <scope>NUCLEOTIDE SEQUENCE [LARGE SCALE GENOMIC DNA]</scope>
    <source>
        <strain evidence="2 3">DSM 21228</strain>
    </source>
</reference>
<dbReference type="Proteomes" id="UP000199397">
    <property type="component" value="Unassembled WGS sequence"/>
</dbReference>
<dbReference type="EMBL" id="FNQP01000007">
    <property type="protein sequence ID" value="SEA39350.1"/>
    <property type="molecule type" value="Genomic_DNA"/>
</dbReference>
<accession>A0A1H4ATY3</accession>
<protein>
    <submittedName>
        <fullName evidence="2">Uncharacterized protein</fullName>
    </submittedName>
</protein>
<evidence type="ECO:0000313" key="3">
    <source>
        <dbReference type="Proteomes" id="UP000199397"/>
    </source>
</evidence>
<feature type="compositionally biased region" description="Polar residues" evidence="1">
    <location>
        <begin position="1"/>
        <end position="21"/>
    </location>
</feature>
<feature type="region of interest" description="Disordered" evidence="1">
    <location>
        <begin position="1"/>
        <end position="39"/>
    </location>
</feature>
<dbReference type="RefSeq" id="WP_093066946.1">
    <property type="nucleotide sequence ID" value="NZ_FNQP01000007.1"/>
</dbReference>
<keyword evidence="3" id="KW-1185">Reference proteome</keyword>
<dbReference type="OrthoDB" id="9843304at2"/>
<sequence length="126" mass="14097">MSNTNETTGQPQSISSTTPYPQASHICTRHGTATTEQGQRKVYARHTFITRDPHDKVLQYYSEQFGQPREQAGAVYWQQETQNGNQHILVELTVEAPSQSDQLKSQEQGQTLIKSYRVVTSGSQAG</sequence>
<gene>
    <name evidence="2" type="ORF">SAMN05660964_01481</name>
</gene>
<evidence type="ECO:0000256" key="1">
    <source>
        <dbReference type="SAM" id="MobiDB-lite"/>
    </source>
</evidence>
<evidence type="ECO:0000313" key="2">
    <source>
        <dbReference type="EMBL" id="SEA39350.1"/>
    </source>
</evidence>